<evidence type="ECO:0000313" key="2">
    <source>
        <dbReference type="EMBL" id="KAF2488686.1"/>
    </source>
</evidence>
<proteinExistence type="predicted"/>
<dbReference type="EMBL" id="MU004202">
    <property type="protein sequence ID" value="KAF2488686.1"/>
    <property type="molecule type" value="Genomic_DNA"/>
</dbReference>
<reference evidence="2" key="1">
    <citation type="journal article" date="2020" name="Stud. Mycol.">
        <title>101 Dothideomycetes genomes: a test case for predicting lifestyles and emergence of pathogens.</title>
        <authorList>
            <person name="Haridas S."/>
            <person name="Albert R."/>
            <person name="Binder M."/>
            <person name="Bloem J."/>
            <person name="Labutti K."/>
            <person name="Salamov A."/>
            <person name="Andreopoulos B."/>
            <person name="Baker S."/>
            <person name="Barry K."/>
            <person name="Bills G."/>
            <person name="Bluhm B."/>
            <person name="Cannon C."/>
            <person name="Castanera R."/>
            <person name="Culley D."/>
            <person name="Daum C."/>
            <person name="Ezra D."/>
            <person name="Gonzalez J."/>
            <person name="Henrissat B."/>
            <person name="Kuo A."/>
            <person name="Liang C."/>
            <person name="Lipzen A."/>
            <person name="Lutzoni F."/>
            <person name="Magnuson J."/>
            <person name="Mondo S."/>
            <person name="Nolan M."/>
            <person name="Ohm R."/>
            <person name="Pangilinan J."/>
            <person name="Park H.-J."/>
            <person name="Ramirez L."/>
            <person name="Alfaro M."/>
            <person name="Sun H."/>
            <person name="Tritt A."/>
            <person name="Yoshinaga Y."/>
            <person name="Zwiers L.-H."/>
            <person name="Turgeon B."/>
            <person name="Goodwin S."/>
            <person name="Spatafora J."/>
            <person name="Crous P."/>
            <person name="Grigoriev I."/>
        </authorList>
    </citation>
    <scope>NUCLEOTIDE SEQUENCE</scope>
    <source>
        <strain evidence="2">CBS 269.34</strain>
    </source>
</reference>
<dbReference type="AlphaFoldDB" id="A0A6A6Q9N2"/>
<feature type="compositionally biased region" description="Basic and acidic residues" evidence="1">
    <location>
        <begin position="200"/>
        <end position="216"/>
    </location>
</feature>
<sequence>MIVTGKYVYKKYKKRKQAKEDLLAADSAHHDEMVNAIQDPSLPTLMTGDASNPTPASYQAHPPPYSDVEQAMFAQTQPQYAPFSPPHPPPSPLSPSTLSPSSPSPYLHQQQSLAPTEIAVRGRWVWQPDTPQIPTPVATDSSYMVSLPGQPLKHQAVELEHERAPAELAIGKTFAFEKEVENGPVELPADLPSSDDSSDGEDRSTTTRPDMEKRAQSDPPYAMSSKLDQYGPLRGF</sequence>
<feature type="compositionally biased region" description="Low complexity" evidence="1">
    <location>
        <begin position="94"/>
        <end position="113"/>
    </location>
</feature>
<evidence type="ECO:0000313" key="3">
    <source>
        <dbReference type="Proteomes" id="UP000799750"/>
    </source>
</evidence>
<name>A0A6A6Q9N2_9PEZI</name>
<feature type="region of interest" description="Disordered" evidence="1">
    <location>
        <begin position="34"/>
        <end position="114"/>
    </location>
</feature>
<gene>
    <name evidence="2" type="ORF">BU16DRAFT_532169</name>
</gene>
<accession>A0A6A6Q9N2</accession>
<dbReference type="Proteomes" id="UP000799750">
    <property type="component" value="Unassembled WGS sequence"/>
</dbReference>
<feature type="region of interest" description="Disordered" evidence="1">
    <location>
        <begin position="179"/>
        <end position="236"/>
    </location>
</feature>
<dbReference type="OrthoDB" id="10571752at2759"/>
<organism evidence="2 3">
    <name type="scientific">Lophium mytilinum</name>
    <dbReference type="NCBI Taxonomy" id="390894"/>
    <lineage>
        <taxon>Eukaryota</taxon>
        <taxon>Fungi</taxon>
        <taxon>Dikarya</taxon>
        <taxon>Ascomycota</taxon>
        <taxon>Pezizomycotina</taxon>
        <taxon>Dothideomycetes</taxon>
        <taxon>Pleosporomycetidae</taxon>
        <taxon>Mytilinidiales</taxon>
        <taxon>Mytilinidiaceae</taxon>
        <taxon>Lophium</taxon>
    </lineage>
</organism>
<feature type="compositionally biased region" description="Pro residues" evidence="1">
    <location>
        <begin position="83"/>
        <end position="93"/>
    </location>
</feature>
<evidence type="ECO:0000256" key="1">
    <source>
        <dbReference type="SAM" id="MobiDB-lite"/>
    </source>
</evidence>
<keyword evidence="3" id="KW-1185">Reference proteome</keyword>
<protein>
    <submittedName>
        <fullName evidence="2">Uncharacterized protein</fullName>
    </submittedName>
</protein>